<dbReference type="AlphaFoldDB" id="A0A1H4BE61"/>
<sequence>MKTIFVMINALIFLTNSFIVQNTSQEELMINLITHKEISLYVDAPLIYKNELSENFQNIALTADKEYRDILVLRALKKIKSNKELYKVGVFIPFENVYIEFECLEDINGCWDIKILSSVEY</sequence>
<gene>
    <name evidence="1" type="ORF">SAMN05421540_1063</name>
</gene>
<dbReference type="STRING" id="908615.SAMN05421540_1063"/>
<dbReference type="Proteomes" id="UP000198820">
    <property type="component" value="Unassembled WGS sequence"/>
</dbReference>
<evidence type="ECO:0000313" key="1">
    <source>
        <dbReference type="EMBL" id="SEA46334.1"/>
    </source>
</evidence>
<name>A0A1H4BE61_9FLAO</name>
<keyword evidence="2" id="KW-1185">Reference proteome</keyword>
<accession>A0A1H4BE61</accession>
<reference evidence="1 2" key="1">
    <citation type="submission" date="2016-10" db="EMBL/GenBank/DDBJ databases">
        <authorList>
            <person name="de Groot N.N."/>
        </authorList>
    </citation>
    <scope>NUCLEOTIDE SEQUENCE [LARGE SCALE GENOMIC DNA]</scope>
    <source>
        <strain evidence="1 2">DSM 23581</strain>
    </source>
</reference>
<evidence type="ECO:0000313" key="2">
    <source>
        <dbReference type="Proteomes" id="UP000198820"/>
    </source>
</evidence>
<dbReference type="RefSeq" id="WP_143521341.1">
    <property type="nucleotide sequence ID" value="NZ_FNQF01000006.1"/>
</dbReference>
<organism evidence="1 2">
    <name type="scientific">Psychroflexus halocasei</name>
    <dbReference type="NCBI Taxonomy" id="908615"/>
    <lineage>
        <taxon>Bacteria</taxon>
        <taxon>Pseudomonadati</taxon>
        <taxon>Bacteroidota</taxon>
        <taxon>Flavobacteriia</taxon>
        <taxon>Flavobacteriales</taxon>
        <taxon>Flavobacteriaceae</taxon>
        <taxon>Psychroflexus</taxon>
    </lineage>
</organism>
<proteinExistence type="predicted"/>
<protein>
    <submittedName>
        <fullName evidence="1">Uncharacterized protein</fullName>
    </submittedName>
</protein>
<dbReference type="EMBL" id="FNQF01000006">
    <property type="protein sequence ID" value="SEA46334.1"/>
    <property type="molecule type" value="Genomic_DNA"/>
</dbReference>